<name>A0A9N9PJX3_9HELO</name>
<keyword evidence="2" id="KW-1185">Reference proteome</keyword>
<sequence length="193" mass="21701">MPVSGQTYVELTNVFEGVVNTVPWKKRLDLGRDSRKSRSDLLVEEDLANVFGRETRIISLHPTSTITFKVGDLFSKAFDSGPGPTFARAIGKDGRRNLSTVIQLSFFGSLVECMNKVLSDGIEDNSVTRFEDVVRTLEACTSQTSEFEYFMAAADFTEKKDQSEKCHSAYFRLVWTTYLSASNFPKTESCFEI</sequence>
<dbReference type="EMBL" id="CAJVRL010000002">
    <property type="protein sequence ID" value="CAG8949161.1"/>
    <property type="molecule type" value="Genomic_DNA"/>
</dbReference>
<reference evidence="1" key="1">
    <citation type="submission" date="2021-07" db="EMBL/GenBank/DDBJ databases">
        <authorList>
            <person name="Durling M."/>
        </authorList>
    </citation>
    <scope>NUCLEOTIDE SEQUENCE</scope>
</reference>
<gene>
    <name evidence="1" type="ORF">HYFRA_00004783</name>
</gene>
<evidence type="ECO:0000313" key="2">
    <source>
        <dbReference type="Proteomes" id="UP000696280"/>
    </source>
</evidence>
<dbReference type="AlphaFoldDB" id="A0A9N9PJX3"/>
<organism evidence="1 2">
    <name type="scientific">Hymenoscyphus fraxineus</name>
    <dbReference type="NCBI Taxonomy" id="746836"/>
    <lineage>
        <taxon>Eukaryota</taxon>
        <taxon>Fungi</taxon>
        <taxon>Dikarya</taxon>
        <taxon>Ascomycota</taxon>
        <taxon>Pezizomycotina</taxon>
        <taxon>Leotiomycetes</taxon>
        <taxon>Helotiales</taxon>
        <taxon>Helotiaceae</taxon>
        <taxon>Hymenoscyphus</taxon>
    </lineage>
</organism>
<comment type="caution">
    <text evidence="1">The sequence shown here is derived from an EMBL/GenBank/DDBJ whole genome shotgun (WGS) entry which is preliminary data.</text>
</comment>
<protein>
    <submittedName>
        <fullName evidence="1">Uncharacterized protein</fullName>
    </submittedName>
</protein>
<dbReference type="Proteomes" id="UP000696280">
    <property type="component" value="Unassembled WGS sequence"/>
</dbReference>
<proteinExistence type="predicted"/>
<accession>A0A9N9PJX3</accession>
<evidence type="ECO:0000313" key="1">
    <source>
        <dbReference type="EMBL" id="CAG8949161.1"/>
    </source>
</evidence>
<dbReference type="OrthoDB" id="4753470at2759"/>